<protein>
    <submittedName>
        <fullName evidence="2">Glycosyltransferase</fullName>
    </submittedName>
</protein>
<keyword evidence="3" id="KW-1185">Reference proteome</keyword>
<dbReference type="CDD" id="cd06433">
    <property type="entry name" value="GT_2_WfgS_like"/>
    <property type="match status" value="1"/>
</dbReference>
<gene>
    <name evidence="2" type="ORF">OJ995_06430</name>
</gene>
<accession>A0ABT3EH05</accession>
<dbReference type="Pfam" id="PF00535">
    <property type="entry name" value="Glycos_transf_2"/>
    <property type="match status" value="1"/>
</dbReference>
<evidence type="ECO:0000259" key="1">
    <source>
        <dbReference type="Pfam" id="PF00535"/>
    </source>
</evidence>
<dbReference type="PANTHER" id="PTHR22916">
    <property type="entry name" value="GLYCOSYLTRANSFERASE"/>
    <property type="match status" value="1"/>
</dbReference>
<organism evidence="2 3">
    <name type="scientific">Flavobacterium lacisediminis</name>
    <dbReference type="NCBI Taxonomy" id="2989705"/>
    <lineage>
        <taxon>Bacteria</taxon>
        <taxon>Pseudomonadati</taxon>
        <taxon>Bacteroidota</taxon>
        <taxon>Flavobacteriia</taxon>
        <taxon>Flavobacteriales</taxon>
        <taxon>Flavobacteriaceae</taxon>
        <taxon>Flavobacterium</taxon>
    </lineage>
</organism>
<comment type="caution">
    <text evidence="2">The sequence shown here is derived from an EMBL/GenBank/DDBJ whole genome shotgun (WGS) entry which is preliminary data.</text>
</comment>
<sequence>MKNFPKISIVTPNYNGGEFLEETILSVLSQNYPNLEYIIIDGGSSDNSVAIIKKYESQLAYWISEPDKGLYDAIQKGFDKSTGEIMAWLNSDDLYHPKALFIVAELFNFKDVNWIQGIPSTFDEMGRTVAVSDFKRWSKLDYYLGNFEWIQQESTFWRRSLWETSGSKLATDLKYAGDLELWLRFFRYEKLFVTQALLGGFRQRSKNQLSLDFLDLYIKEAQAKIQEEVENNIPIEEKKLIQEIKKYNTLVKEVKFVFVKKIINNFFYSKMIQKKKRYFNYPPMIFFDRVKQEFFIKGL</sequence>
<feature type="domain" description="Glycosyltransferase 2-like" evidence="1">
    <location>
        <begin position="8"/>
        <end position="154"/>
    </location>
</feature>
<dbReference type="Proteomes" id="UP001165677">
    <property type="component" value="Unassembled WGS sequence"/>
</dbReference>
<dbReference type="RefSeq" id="WP_264368680.1">
    <property type="nucleotide sequence ID" value="NZ_JAPCIO010000003.1"/>
</dbReference>
<dbReference type="PANTHER" id="PTHR22916:SF65">
    <property type="entry name" value="SLR1065 PROTEIN"/>
    <property type="match status" value="1"/>
</dbReference>
<evidence type="ECO:0000313" key="3">
    <source>
        <dbReference type="Proteomes" id="UP001165677"/>
    </source>
</evidence>
<evidence type="ECO:0000313" key="2">
    <source>
        <dbReference type="EMBL" id="MCW1147850.1"/>
    </source>
</evidence>
<dbReference type="InterPro" id="IPR029044">
    <property type="entry name" value="Nucleotide-diphossugar_trans"/>
</dbReference>
<reference evidence="2" key="1">
    <citation type="submission" date="2022-10" db="EMBL/GenBank/DDBJ databases">
        <title>Flavobacterium sp. nov., a bacterium isolated from lake sediment.</title>
        <authorList>
            <person name="Qu J.-H."/>
        </authorList>
    </citation>
    <scope>NUCLEOTIDE SEQUENCE</scope>
    <source>
        <strain evidence="2">TH16-21</strain>
    </source>
</reference>
<dbReference type="InterPro" id="IPR001173">
    <property type="entry name" value="Glyco_trans_2-like"/>
</dbReference>
<dbReference type="EMBL" id="JAPCIO010000003">
    <property type="protein sequence ID" value="MCW1147850.1"/>
    <property type="molecule type" value="Genomic_DNA"/>
</dbReference>
<dbReference type="SUPFAM" id="SSF53448">
    <property type="entry name" value="Nucleotide-diphospho-sugar transferases"/>
    <property type="match status" value="1"/>
</dbReference>
<proteinExistence type="predicted"/>
<dbReference type="Gene3D" id="3.90.550.10">
    <property type="entry name" value="Spore Coat Polysaccharide Biosynthesis Protein SpsA, Chain A"/>
    <property type="match status" value="1"/>
</dbReference>
<name>A0ABT3EH05_9FLAO</name>